<dbReference type="Pfam" id="PF02879">
    <property type="entry name" value="PGM_PMM_II"/>
    <property type="match status" value="1"/>
</dbReference>
<proteinExistence type="inferred from homology"/>
<dbReference type="InterPro" id="IPR005843">
    <property type="entry name" value="A-D-PHexomutase_C"/>
</dbReference>
<reference evidence="12 13" key="1">
    <citation type="submission" date="2016-09" db="EMBL/GenBank/DDBJ databases">
        <title>Acidihalobacter prosperus V6 (DSM14174).</title>
        <authorList>
            <person name="Khaleque H.N."/>
            <person name="Ramsay J.P."/>
            <person name="Murphy R.J.T."/>
            <person name="Kaksonen A.H."/>
            <person name="Boxall N.J."/>
            <person name="Watkin E.L.J."/>
        </authorList>
    </citation>
    <scope>NUCLEOTIDE SEQUENCE [LARGE SCALE GENOMIC DNA]</scope>
    <source>
        <strain evidence="12 13">V6</strain>
    </source>
</reference>
<dbReference type="Pfam" id="PF00408">
    <property type="entry name" value="PGM_PMM_IV"/>
    <property type="match status" value="1"/>
</dbReference>
<comment type="similarity">
    <text evidence="2 7">Belongs to the phosphohexose mutase family.</text>
</comment>
<keyword evidence="4 7" id="KW-0479">Metal-binding</keyword>
<dbReference type="GO" id="GO:0000287">
    <property type="term" value="F:magnesium ion binding"/>
    <property type="evidence" value="ECO:0007669"/>
    <property type="project" value="InterPro"/>
</dbReference>
<organism evidence="12 13">
    <name type="scientific">Acidihalobacter aeolianus</name>
    <dbReference type="NCBI Taxonomy" id="2792603"/>
    <lineage>
        <taxon>Bacteria</taxon>
        <taxon>Pseudomonadati</taxon>
        <taxon>Pseudomonadota</taxon>
        <taxon>Gammaproteobacteria</taxon>
        <taxon>Chromatiales</taxon>
        <taxon>Ectothiorhodospiraceae</taxon>
        <taxon>Acidihalobacter</taxon>
    </lineage>
</organism>
<gene>
    <name evidence="12" type="ORF">BJI67_10695</name>
</gene>
<evidence type="ECO:0000259" key="9">
    <source>
        <dbReference type="Pfam" id="PF02878"/>
    </source>
</evidence>
<feature type="domain" description="Alpha-D-phosphohexomutase alpha/beta/alpha" evidence="11">
    <location>
        <begin position="262"/>
        <end position="381"/>
    </location>
</feature>
<dbReference type="AlphaFoldDB" id="A0A1D8K955"/>
<evidence type="ECO:0000256" key="5">
    <source>
        <dbReference type="ARBA" id="ARBA00022842"/>
    </source>
</evidence>
<evidence type="ECO:0000256" key="2">
    <source>
        <dbReference type="ARBA" id="ARBA00010231"/>
    </source>
</evidence>
<evidence type="ECO:0000256" key="4">
    <source>
        <dbReference type="ARBA" id="ARBA00022723"/>
    </source>
</evidence>
<dbReference type="CDD" id="cd03088">
    <property type="entry name" value="ManB"/>
    <property type="match status" value="1"/>
</dbReference>
<dbReference type="Pfam" id="PF02880">
    <property type="entry name" value="PGM_PMM_III"/>
    <property type="match status" value="1"/>
</dbReference>
<dbReference type="RefSeq" id="WP_070073013.1">
    <property type="nucleotide sequence ID" value="NZ_CP017448.1"/>
</dbReference>
<keyword evidence="3" id="KW-0597">Phosphoprotein</keyword>
<dbReference type="Proteomes" id="UP000095342">
    <property type="component" value="Chromosome"/>
</dbReference>
<dbReference type="Gene3D" id="3.40.120.10">
    <property type="entry name" value="Alpha-D-Glucose-1,6-Bisphosphate, subunit A, domain 3"/>
    <property type="match status" value="3"/>
</dbReference>
<accession>A0A1D8K955</accession>
<feature type="domain" description="Alpha-D-phosphohexomutase alpha/beta/alpha" evidence="10">
    <location>
        <begin position="160"/>
        <end position="257"/>
    </location>
</feature>
<evidence type="ECO:0000256" key="6">
    <source>
        <dbReference type="ARBA" id="ARBA00023235"/>
    </source>
</evidence>
<dbReference type="Gene3D" id="3.30.310.50">
    <property type="entry name" value="Alpha-D-phosphohexomutase, C-terminal domain"/>
    <property type="match status" value="1"/>
</dbReference>
<dbReference type="EMBL" id="CP017448">
    <property type="protein sequence ID" value="AOV17465.1"/>
    <property type="molecule type" value="Genomic_DNA"/>
</dbReference>
<feature type="domain" description="Alpha-D-phosphohexomutase C-terminal" evidence="8">
    <location>
        <begin position="413"/>
        <end position="473"/>
    </location>
</feature>
<evidence type="ECO:0000256" key="7">
    <source>
        <dbReference type="RuleBase" id="RU004326"/>
    </source>
</evidence>
<feature type="domain" description="Alpha-D-phosphohexomutase alpha/beta/alpha" evidence="9">
    <location>
        <begin position="3"/>
        <end position="126"/>
    </location>
</feature>
<evidence type="ECO:0000259" key="10">
    <source>
        <dbReference type="Pfam" id="PF02879"/>
    </source>
</evidence>
<dbReference type="InterPro" id="IPR005846">
    <property type="entry name" value="A-D-PHexomutase_a/b/a-III"/>
</dbReference>
<dbReference type="KEGG" id="aaeo:BJI67_10695"/>
<keyword evidence="13" id="KW-1185">Reference proteome</keyword>
<dbReference type="PROSITE" id="PS00710">
    <property type="entry name" value="PGM_PMM"/>
    <property type="match status" value="1"/>
</dbReference>
<comment type="cofactor">
    <cofactor evidence="1">
        <name>Mg(2+)</name>
        <dbReference type="ChEBI" id="CHEBI:18420"/>
    </cofactor>
</comment>
<dbReference type="GO" id="GO:0005975">
    <property type="term" value="P:carbohydrate metabolic process"/>
    <property type="evidence" value="ECO:0007669"/>
    <property type="project" value="InterPro"/>
</dbReference>
<dbReference type="SUPFAM" id="SSF53738">
    <property type="entry name" value="Phosphoglucomutase, first 3 domains"/>
    <property type="match status" value="3"/>
</dbReference>
<dbReference type="GO" id="GO:0004615">
    <property type="term" value="F:phosphomannomutase activity"/>
    <property type="evidence" value="ECO:0007669"/>
    <property type="project" value="TreeGrafter"/>
</dbReference>
<protein>
    <submittedName>
        <fullName evidence="12">Phosphomannomutase</fullName>
    </submittedName>
</protein>
<dbReference type="InterPro" id="IPR016055">
    <property type="entry name" value="A-D-PHexomutase_a/b/a-I/II/III"/>
</dbReference>
<evidence type="ECO:0000313" key="13">
    <source>
        <dbReference type="Proteomes" id="UP000095342"/>
    </source>
</evidence>
<dbReference type="InterPro" id="IPR036900">
    <property type="entry name" value="A-D-PHexomutase_C_sf"/>
</dbReference>
<dbReference type="InterPro" id="IPR050060">
    <property type="entry name" value="Phosphoglucosamine_mutase"/>
</dbReference>
<dbReference type="PANTHER" id="PTHR42946:SF1">
    <property type="entry name" value="PHOSPHOGLUCOMUTASE (ALPHA-D-GLUCOSE-1,6-BISPHOSPHATE-DEPENDENT)"/>
    <property type="match status" value="1"/>
</dbReference>
<dbReference type="SUPFAM" id="SSF55957">
    <property type="entry name" value="Phosphoglucomutase, C-terminal domain"/>
    <property type="match status" value="1"/>
</dbReference>
<name>A0A1D8K955_9GAMM</name>
<sequence>MVAFGTSGLRGLVSELTDAVAFGHVVAFLQYLKDVGEFDAGGQVILGGDLRPSTPRLLRAAWAAVETAGGVPSFAGYLPSPALALAGFSRKVPSLMVTGSHIPFDRNGIKFNRPTGELMKSDEPGILERLPVLDSTLFDSDGGLRDAPQLPLPVEQWVTAYLRRYRDFFGEGSLTGLRLGVYQHSGVARDLLPQLLEALGAEVIALGRSDEFVALDTEALRPEDAALAKNWVEEYSLDALLTTDGDADRPMIADEQGAWWRGDVLGIIVAQALGVQSVVTPVSSNTALERTQAFERVSRTRIGSPFVIEAMQAEVDRGASSAGGYEANGGFLLGSALHQGDRVLAPLPTRDAFLPMLTVLAQAKQQDLPLSGLLSALPSRYTASNRLQEFPVARARECLDRFRTPDEAQNLGAFSDAFGEICGQAESMDLTDGIRVSFENGEIVHLRPSGNAPELRCYTEADSPERAQSILDAAMGVMAQWR</sequence>
<keyword evidence="5 7" id="KW-0460">Magnesium</keyword>
<evidence type="ECO:0000259" key="11">
    <source>
        <dbReference type="Pfam" id="PF02880"/>
    </source>
</evidence>
<evidence type="ECO:0000313" key="12">
    <source>
        <dbReference type="EMBL" id="AOV17465.1"/>
    </source>
</evidence>
<dbReference type="PANTHER" id="PTHR42946">
    <property type="entry name" value="PHOSPHOHEXOSE MUTASE"/>
    <property type="match status" value="1"/>
</dbReference>
<keyword evidence="6" id="KW-0413">Isomerase</keyword>
<evidence type="ECO:0000259" key="8">
    <source>
        <dbReference type="Pfam" id="PF00408"/>
    </source>
</evidence>
<dbReference type="InterPro" id="IPR005844">
    <property type="entry name" value="A-D-PHexomutase_a/b/a-I"/>
</dbReference>
<evidence type="ECO:0000256" key="3">
    <source>
        <dbReference type="ARBA" id="ARBA00022553"/>
    </source>
</evidence>
<evidence type="ECO:0000256" key="1">
    <source>
        <dbReference type="ARBA" id="ARBA00001946"/>
    </source>
</evidence>
<dbReference type="InterPro" id="IPR005845">
    <property type="entry name" value="A-D-PHexomutase_a/b/a-II"/>
</dbReference>
<dbReference type="Pfam" id="PF02878">
    <property type="entry name" value="PGM_PMM_I"/>
    <property type="match status" value="1"/>
</dbReference>
<dbReference type="InterPro" id="IPR016066">
    <property type="entry name" value="A-D-PHexomutase_CS"/>
</dbReference>